<dbReference type="RefSeq" id="WP_242946350.1">
    <property type="nucleotide sequence ID" value="NZ_FQZV01000034.1"/>
</dbReference>
<comment type="function">
    <text evidence="13 15">Part of a heterotetrameric complex that catalyzes the two-step biosynthesis of anthranilate, an intermediate in the biosynthesis of L-tryptophan. In the first step, the glutamine-binding beta subunit (TrpG) of anthranilate synthase (AS) provides the glutamine amidotransferase activity which generates ammonia as a substrate that, along with chorismate, is used in the second step, catalyzed by the large alpha subunit of AS (TrpE) to produce anthranilate. In the absence of TrpG, TrpE can synthesize anthranilate directly from chorismate and high concentrations of ammonia.</text>
</comment>
<dbReference type="InterPro" id="IPR006805">
    <property type="entry name" value="Anth_synth_I_N"/>
</dbReference>
<dbReference type="NCBIfam" id="TIGR00564">
    <property type="entry name" value="trpE_most"/>
    <property type="match status" value="1"/>
</dbReference>
<dbReference type="Pfam" id="PF00425">
    <property type="entry name" value="Chorismate_bind"/>
    <property type="match status" value="1"/>
</dbReference>
<dbReference type="Proteomes" id="UP000184536">
    <property type="component" value="Unassembled WGS sequence"/>
</dbReference>
<comment type="catalytic activity">
    <reaction evidence="14 15">
        <text>chorismate + L-glutamine = anthranilate + pyruvate + L-glutamate + H(+)</text>
        <dbReference type="Rhea" id="RHEA:21732"/>
        <dbReference type="ChEBI" id="CHEBI:15361"/>
        <dbReference type="ChEBI" id="CHEBI:15378"/>
        <dbReference type="ChEBI" id="CHEBI:16567"/>
        <dbReference type="ChEBI" id="CHEBI:29748"/>
        <dbReference type="ChEBI" id="CHEBI:29985"/>
        <dbReference type="ChEBI" id="CHEBI:58359"/>
        <dbReference type="EC" id="4.1.3.27"/>
    </reaction>
</comment>
<dbReference type="Pfam" id="PF04715">
    <property type="entry name" value="Anth_synt_I_N"/>
    <property type="match status" value="1"/>
</dbReference>
<dbReference type="Gene3D" id="3.60.120.10">
    <property type="entry name" value="Anthranilate synthase"/>
    <property type="match status" value="1"/>
</dbReference>
<feature type="domain" description="Anthranilate synthase component I N-terminal" evidence="17">
    <location>
        <begin position="28"/>
        <end position="166"/>
    </location>
</feature>
<reference evidence="19" key="1">
    <citation type="submission" date="2016-11" db="EMBL/GenBank/DDBJ databases">
        <authorList>
            <person name="Varghese N."/>
            <person name="Submissions S."/>
        </authorList>
    </citation>
    <scope>NUCLEOTIDE SEQUENCE [LARGE SCALE GENOMIC DNA]</scope>
    <source>
        <strain evidence="19">DSM 17957</strain>
    </source>
</reference>
<organism evidence="18 19">
    <name type="scientific">Geosporobacter subterraneus DSM 17957</name>
    <dbReference type="NCBI Taxonomy" id="1121919"/>
    <lineage>
        <taxon>Bacteria</taxon>
        <taxon>Bacillati</taxon>
        <taxon>Bacillota</taxon>
        <taxon>Clostridia</taxon>
        <taxon>Peptostreptococcales</taxon>
        <taxon>Thermotaleaceae</taxon>
        <taxon>Geosporobacter</taxon>
    </lineage>
</organism>
<keyword evidence="10 15" id="KW-0460">Magnesium</keyword>
<keyword evidence="7 15" id="KW-0028">Amino-acid biosynthesis</keyword>
<evidence type="ECO:0000256" key="5">
    <source>
        <dbReference type="ARBA" id="ARBA00012266"/>
    </source>
</evidence>
<dbReference type="InterPro" id="IPR005801">
    <property type="entry name" value="ADC_synthase"/>
</dbReference>
<dbReference type="InterPro" id="IPR005256">
    <property type="entry name" value="Anth_synth_I_PabB"/>
</dbReference>
<dbReference type="UniPathway" id="UPA00035">
    <property type="reaction ID" value="UER00040"/>
</dbReference>
<dbReference type="AlphaFoldDB" id="A0A1M6L4R8"/>
<feature type="domain" description="Chorismate-utilising enzyme C-terminal" evidence="16">
    <location>
        <begin position="221"/>
        <end position="474"/>
    </location>
</feature>
<comment type="pathway">
    <text evidence="2 15">Amino-acid biosynthesis; L-tryptophan biosynthesis; L-tryptophan from chorismate: step 1/5.</text>
</comment>
<keyword evidence="8 15" id="KW-0479">Metal-binding</keyword>
<evidence type="ECO:0000313" key="19">
    <source>
        <dbReference type="Proteomes" id="UP000184536"/>
    </source>
</evidence>
<gene>
    <name evidence="15" type="primary">trpE</name>
    <name evidence="18" type="ORF">SAMN02745975_02578</name>
</gene>
<keyword evidence="9 15" id="KW-0822">Tryptophan biosynthesis</keyword>
<dbReference type="PANTHER" id="PTHR11236:SF48">
    <property type="entry name" value="ISOCHORISMATE SYNTHASE MENF"/>
    <property type="match status" value="1"/>
</dbReference>
<dbReference type="PANTHER" id="PTHR11236">
    <property type="entry name" value="AMINOBENZOATE/ANTHRANILATE SYNTHASE"/>
    <property type="match status" value="1"/>
</dbReference>
<dbReference type="EC" id="4.1.3.27" evidence="5 15"/>
<evidence type="ECO:0000256" key="8">
    <source>
        <dbReference type="ARBA" id="ARBA00022723"/>
    </source>
</evidence>
<dbReference type="PRINTS" id="PR00095">
    <property type="entry name" value="ANTSNTHASEI"/>
</dbReference>
<dbReference type="InterPro" id="IPR019999">
    <property type="entry name" value="Anth_synth_I-like"/>
</dbReference>
<evidence type="ECO:0000256" key="14">
    <source>
        <dbReference type="ARBA" id="ARBA00047683"/>
    </source>
</evidence>
<evidence type="ECO:0000256" key="1">
    <source>
        <dbReference type="ARBA" id="ARBA00001946"/>
    </source>
</evidence>
<evidence type="ECO:0000256" key="3">
    <source>
        <dbReference type="ARBA" id="ARBA00009562"/>
    </source>
</evidence>
<evidence type="ECO:0000256" key="10">
    <source>
        <dbReference type="ARBA" id="ARBA00022842"/>
    </source>
</evidence>
<evidence type="ECO:0000256" key="7">
    <source>
        <dbReference type="ARBA" id="ARBA00022605"/>
    </source>
</evidence>
<keyword evidence="11 15" id="KW-0057">Aromatic amino acid biosynthesis</keyword>
<evidence type="ECO:0000256" key="13">
    <source>
        <dbReference type="ARBA" id="ARBA00025634"/>
    </source>
</evidence>
<name>A0A1M6L4R8_9FIRM</name>
<evidence type="ECO:0000256" key="4">
    <source>
        <dbReference type="ARBA" id="ARBA00011575"/>
    </source>
</evidence>
<evidence type="ECO:0000259" key="17">
    <source>
        <dbReference type="Pfam" id="PF04715"/>
    </source>
</evidence>
<evidence type="ECO:0000313" key="18">
    <source>
        <dbReference type="EMBL" id="SHJ66211.1"/>
    </source>
</evidence>
<proteinExistence type="inferred from homology"/>
<comment type="cofactor">
    <cofactor evidence="1 15">
        <name>Mg(2+)</name>
        <dbReference type="ChEBI" id="CHEBI:18420"/>
    </cofactor>
</comment>
<evidence type="ECO:0000256" key="2">
    <source>
        <dbReference type="ARBA" id="ARBA00004873"/>
    </source>
</evidence>
<evidence type="ECO:0000256" key="6">
    <source>
        <dbReference type="ARBA" id="ARBA00020653"/>
    </source>
</evidence>
<accession>A0A1M6L4R8</accession>
<dbReference type="GO" id="GO:0000162">
    <property type="term" value="P:L-tryptophan biosynthetic process"/>
    <property type="evidence" value="ECO:0007669"/>
    <property type="project" value="UniProtKB-UniPathway"/>
</dbReference>
<comment type="subunit">
    <text evidence="4 15">Heterotetramer consisting of two non-identical subunits: a beta subunit (TrpG) and a large alpha subunit (TrpE).</text>
</comment>
<keyword evidence="19" id="KW-1185">Reference proteome</keyword>
<comment type="similarity">
    <text evidence="3 15">Belongs to the anthranilate synthase component I family.</text>
</comment>
<keyword evidence="12 15" id="KW-0456">Lyase</keyword>
<dbReference type="EMBL" id="FQZV01000034">
    <property type="protein sequence ID" value="SHJ66211.1"/>
    <property type="molecule type" value="Genomic_DNA"/>
</dbReference>
<sequence>MIYPKLEEFKRLGSCAEMVPIFLEMEGDTETPITLFKKLCSMKDSYLLESVEGGIKWGRYSYIGRKPFMKITCHGQEVTVTRGKEHVLRRGKPLELVKSYMGGIKMTSADNMPDFNGGAVGYISYDIIRDYEQLGQINRDDLHIPDIYLVFAEEVIVYDHAKQKIKIILNVAVSDNLEKDYQNGSERLYKIKEEVMSKTLSNKEEIKDFFQEVSYQSTETKESFMEKVDKAKEYIKNGDIFQVVLSQRLQIKTDINPFDAYRSLRSLNPSPYLYYFDFGDYHVVGSSPELLTKVKDGCIETCPIAGTRPRGKDALEDEEHARELLRDEKELAEHLMLVDLARNDIGKVSAFGTVEVNQFMDIQRYSHVMHIVSNVVGRLREEYDMYDGLVACLPAGTVSGAPKVRAMEIIDELEPRKRGLYAGAVGYFGFNGNMDMCIAIRTILFKEDTAYIQAGAGIVADSEPEKEYEETLRKAEALIQTIYKAKERSK</sequence>
<evidence type="ECO:0000256" key="9">
    <source>
        <dbReference type="ARBA" id="ARBA00022822"/>
    </source>
</evidence>
<evidence type="ECO:0000256" key="12">
    <source>
        <dbReference type="ARBA" id="ARBA00023239"/>
    </source>
</evidence>
<dbReference type="SUPFAM" id="SSF56322">
    <property type="entry name" value="ADC synthase"/>
    <property type="match status" value="1"/>
</dbReference>
<protein>
    <recommendedName>
        <fullName evidence="6 15">Anthranilate synthase component 1</fullName>
        <ecNumber evidence="5 15">4.1.3.27</ecNumber>
    </recommendedName>
</protein>
<dbReference type="STRING" id="1121919.SAMN02745975_02578"/>
<evidence type="ECO:0000259" key="16">
    <source>
        <dbReference type="Pfam" id="PF00425"/>
    </source>
</evidence>
<evidence type="ECO:0000256" key="15">
    <source>
        <dbReference type="RuleBase" id="RU364045"/>
    </source>
</evidence>
<dbReference type="GO" id="GO:0004049">
    <property type="term" value="F:anthranilate synthase activity"/>
    <property type="evidence" value="ECO:0007669"/>
    <property type="project" value="UniProtKB-EC"/>
</dbReference>
<dbReference type="InterPro" id="IPR015890">
    <property type="entry name" value="Chorismate_C"/>
</dbReference>
<dbReference type="GO" id="GO:0046872">
    <property type="term" value="F:metal ion binding"/>
    <property type="evidence" value="ECO:0007669"/>
    <property type="project" value="UniProtKB-KW"/>
</dbReference>
<evidence type="ECO:0000256" key="11">
    <source>
        <dbReference type="ARBA" id="ARBA00023141"/>
    </source>
</evidence>